<dbReference type="EMBL" id="CDMZ01000289">
    <property type="protein sequence ID" value="CEM11030.1"/>
    <property type="molecule type" value="Genomic_DNA"/>
</dbReference>
<keyword evidence="2" id="KW-0472">Membrane</keyword>
<keyword evidence="2" id="KW-1133">Transmembrane helix</keyword>
<dbReference type="VEuPathDB" id="CryptoDB:Cvel_16393"/>
<feature type="compositionally biased region" description="Polar residues" evidence="1">
    <location>
        <begin position="17"/>
        <end position="34"/>
    </location>
</feature>
<keyword evidence="2" id="KW-0812">Transmembrane</keyword>
<gene>
    <name evidence="3" type="ORF">Cvel_16393</name>
</gene>
<protein>
    <submittedName>
        <fullName evidence="3">Uncharacterized protein</fullName>
    </submittedName>
</protein>
<feature type="compositionally biased region" description="Basic and acidic residues" evidence="1">
    <location>
        <begin position="61"/>
        <end position="79"/>
    </location>
</feature>
<feature type="region of interest" description="Disordered" evidence="1">
    <location>
        <begin position="169"/>
        <end position="204"/>
    </location>
</feature>
<evidence type="ECO:0000256" key="2">
    <source>
        <dbReference type="SAM" id="Phobius"/>
    </source>
</evidence>
<accession>A0A0G4FCS8</accession>
<reference evidence="3" key="1">
    <citation type="submission" date="2014-11" db="EMBL/GenBank/DDBJ databases">
        <authorList>
            <person name="Otto D Thomas"/>
            <person name="Naeem Raeece"/>
        </authorList>
    </citation>
    <scope>NUCLEOTIDE SEQUENCE</scope>
</reference>
<proteinExistence type="predicted"/>
<name>A0A0G4FCS8_9ALVE</name>
<feature type="compositionally biased region" description="Basic and acidic residues" evidence="1">
    <location>
        <begin position="1"/>
        <end position="13"/>
    </location>
</feature>
<feature type="region of interest" description="Disordered" evidence="1">
    <location>
        <begin position="1"/>
        <end position="118"/>
    </location>
</feature>
<evidence type="ECO:0000313" key="3">
    <source>
        <dbReference type="EMBL" id="CEM11030.1"/>
    </source>
</evidence>
<feature type="transmembrane region" description="Helical" evidence="2">
    <location>
        <begin position="248"/>
        <end position="267"/>
    </location>
</feature>
<organism evidence="3">
    <name type="scientific">Chromera velia CCMP2878</name>
    <dbReference type="NCBI Taxonomy" id="1169474"/>
    <lineage>
        <taxon>Eukaryota</taxon>
        <taxon>Sar</taxon>
        <taxon>Alveolata</taxon>
        <taxon>Colpodellida</taxon>
        <taxon>Chromeraceae</taxon>
        <taxon>Chromera</taxon>
    </lineage>
</organism>
<feature type="transmembrane region" description="Helical" evidence="2">
    <location>
        <begin position="273"/>
        <end position="292"/>
    </location>
</feature>
<sequence>MERDGSRSERAFETDGALSSDQSPKPEVSQSSGEPSEAVPPPQAVSGDDHVPVEPQVGHIPDTRERDALPPNVDGREPPEDLECGGVFAVTAPEDVPASSSRDRETNQEPAPSDGFMRAESEADQLGREILPEVPGEGLTIAAAFLAHRPVAAVEMDAVLPRRVAPLDGLPPFDPGEQRSSTTSVAEGGGGGVKRSQSPEIGRLDSGISRLSSQLRRFGSGMSHFAAHYFAVKRIMERFEFKEAKRRPWLIAVLMFFNVVLLIARLLTTCVNIQYLVHSIVIFLDLFLFIIARNLRPPFQVRIQRERGGGKREAGLDGFSG</sequence>
<evidence type="ECO:0000256" key="1">
    <source>
        <dbReference type="SAM" id="MobiDB-lite"/>
    </source>
</evidence>
<dbReference type="AlphaFoldDB" id="A0A0G4FCS8"/>